<name>A0A095TAK5_9GAMM</name>
<comment type="caution">
    <text evidence="2">The sequence shown here is derived from an EMBL/GenBank/DDBJ whole genome shotgun (WGS) entry which is preliminary data.</text>
</comment>
<dbReference type="RefSeq" id="WP_038020234.1">
    <property type="nucleotide sequence ID" value="NZ_JPKR02000002.1"/>
</dbReference>
<evidence type="ECO:0000313" key="2">
    <source>
        <dbReference type="EMBL" id="KGD73742.1"/>
    </source>
</evidence>
<accession>A0A095TAK5</accession>
<sequence>MKTLIAMIAITAGIAYSQTAAAYAAPDDGDEFQISCPGRPTMTIDRAEYGISTLMWGDDNFQIAAGQDRMRLQDGQPVSITLFRNGDQLMVDKATGDTFFVYAGTTKLVPCERTDTRPDPLLTLTPWNKDMTSGQSATG</sequence>
<evidence type="ECO:0000313" key="3">
    <source>
        <dbReference type="Proteomes" id="UP000029577"/>
    </source>
</evidence>
<reference evidence="2" key="1">
    <citation type="submission" date="2014-12" db="EMBL/GenBank/DDBJ databases">
        <title>The draft genome of the Tatumella morbirosei type strain, LMG23360T isolated from pineapple rot.</title>
        <authorList>
            <person name="Smits T.H."/>
            <person name="Palmer M."/>
            <person name="Venter S.N."/>
            <person name="Duffy B."/>
            <person name="Steenkamp E.T."/>
            <person name="Chan W.Y."/>
            <person name="Coutinho T.A."/>
            <person name="Coetzee M.P."/>
            <person name="De Maayer P."/>
        </authorList>
    </citation>
    <scope>NUCLEOTIDE SEQUENCE [LARGE SCALE GENOMIC DNA]</scope>
    <source>
        <strain evidence="2">LMG 23360</strain>
    </source>
</reference>
<protein>
    <recommendedName>
        <fullName evidence="4">C-type lysozyme inhibitor domain-containing protein</fullName>
    </recommendedName>
</protein>
<dbReference type="Proteomes" id="UP000029577">
    <property type="component" value="Unassembled WGS sequence"/>
</dbReference>
<keyword evidence="1" id="KW-0732">Signal</keyword>
<evidence type="ECO:0008006" key="4">
    <source>
        <dbReference type="Google" id="ProtNLM"/>
    </source>
</evidence>
<dbReference type="eggNOG" id="ENOG5032SIC">
    <property type="taxonomic scope" value="Bacteria"/>
</dbReference>
<dbReference type="EMBL" id="JPKR02000002">
    <property type="protein sequence ID" value="KGD73742.1"/>
    <property type="molecule type" value="Genomic_DNA"/>
</dbReference>
<feature type="signal peptide" evidence="1">
    <location>
        <begin position="1"/>
        <end position="24"/>
    </location>
</feature>
<feature type="chain" id="PRO_5001918554" description="C-type lysozyme inhibitor domain-containing protein" evidence="1">
    <location>
        <begin position="25"/>
        <end position="139"/>
    </location>
</feature>
<proteinExistence type="predicted"/>
<organism evidence="2 3">
    <name type="scientific">Tatumella morbirosei</name>
    <dbReference type="NCBI Taxonomy" id="642227"/>
    <lineage>
        <taxon>Bacteria</taxon>
        <taxon>Pseudomonadati</taxon>
        <taxon>Pseudomonadota</taxon>
        <taxon>Gammaproteobacteria</taxon>
        <taxon>Enterobacterales</taxon>
        <taxon>Erwiniaceae</taxon>
        <taxon>Tatumella</taxon>
    </lineage>
</organism>
<dbReference type="AlphaFoldDB" id="A0A095TAK5"/>
<keyword evidence="3" id="KW-1185">Reference proteome</keyword>
<gene>
    <name evidence="2" type="ORF">HA49_10895</name>
</gene>
<evidence type="ECO:0000256" key="1">
    <source>
        <dbReference type="SAM" id="SignalP"/>
    </source>
</evidence>
<dbReference type="OrthoDB" id="6624210at2"/>